<proteinExistence type="predicted"/>
<feature type="chain" id="PRO_5045741489" description="DUF3299 domain-containing protein" evidence="1">
    <location>
        <begin position="22"/>
        <end position="153"/>
    </location>
</feature>
<gene>
    <name evidence="2" type="ORF">RT717_28230</name>
</gene>
<evidence type="ECO:0008006" key="4">
    <source>
        <dbReference type="Google" id="ProtNLM"/>
    </source>
</evidence>
<protein>
    <recommendedName>
        <fullName evidence="4">DUF3299 domain-containing protein</fullName>
    </recommendedName>
</protein>
<evidence type="ECO:0000256" key="1">
    <source>
        <dbReference type="SAM" id="SignalP"/>
    </source>
</evidence>
<sequence length="153" mass="16848">MKRVLIAVAFLIVGMSYLSHAQDNNKSLATANWNTLAKVTYKVGKDEYGELSIPVFGDEIQKLAGKEIELPGYIIPFDGMFKPDHIILSSLPVAACFFCGSGGPESVIEIYLKEPIKYTANGIKVRGKLELNETDYNQLMYILKDAVMVGPAN</sequence>
<keyword evidence="1" id="KW-0732">Signal</keyword>
<name>A0ABZ0IQV6_9BACT</name>
<dbReference type="Proteomes" id="UP001302349">
    <property type="component" value="Chromosome"/>
</dbReference>
<evidence type="ECO:0000313" key="2">
    <source>
        <dbReference type="EMBL" id="WOK06956.1"/>
    </source>
</evidence>
<reference evidence="2 3" key="1">
    <citation type="journal article" date="2023" name="Microbiol. Resour. Announc.">
        <title>Complete Genome Sequence of Imperialibacter roseus strain P4T.</title>
        <authorList>
            <person name="Tizabi D.R."/>
            <person name="Bachvaroff T."/>
            <person name="Hill R.T."/>
        </authorList>
    </citation>
    <scope>NUCLEOTIDE SEQUENCE [LARGE SCALE GENOMIC DNA]</scope>
    <source>
        <strain evidence="2 3">P4T</strain>
    </source>
</reference>
<dbReference type="RefSeq" id="WP_317489647.1">
    <property type="nucleotide sequence ID" value="NZ_CP136051.1"/>
</dbReference>
<feature type="signal peptide" evidence="1">
    <location>
        <begin position="1"/>
        <end position="21"/>
    </location>
</feature>
<evidence type="ECO:0000313" key="3">
    <source>
        <dbReference type="Proteomes" id="UP001302349"/>
    </source>
</evidence>
<organism evidence="2 3">
    <name type="scientific">Imperialibacter roseus</name>
    <dbReference type="NCBI Taxonomy" id="1324217"/>
    <lineage>
        <taxon>Bacteria</taxon>
        <taxon>Pseudomonadati</taxon>
        <taxon>Bacteroidota</taxon>
        <taxon>Cytophagia</taxon>
        <taxon>Cytophagales</taxon>
        <taxon>Flammeovirgaceae</taxon>
        <taxon>Imperialibacter</taxon>
    </lineage>
</organism>
<keyword evidence="3" id="KW-1185">Reference proteome</keyword>
<dbReference type="Gene3D" id="2.40.50.870">
    <property type="entry name" value="Protein of unknown function (DUF3299)"/>
    <property type="match status" value="1"/>
</dbReference>
<dbReference type="EMBL" id="CP136051">
    <property type="protein sequence ID" value="WOK06956.1"/>
    <property type="molecule type" value="Genomic_DNA"/>
</dbReference>
<accession>A0ABZ0IQV6</accession>